<evidence type="ECO:0000313" key="1">
    <source>
        <dbReference type="EMBL" id="PWD97987.1"/>
    </source>
</evidence>
<comment type="caution">
    <text evidence="1">The sequence shown here is derived from an EMBL/GenBank/DDBJ whole genome shotgun (WGS) entry which is preliminary data.</text>
</comment>
<keyword evidence="2" id="KW-1185">Reference proteome</keyword>
<sequence length="60" mass="7025">MERKKPPLTPPKEGDKIRWCGIEVETRAEKMKHNSSPHFTFLPFHLSPFYNPTLFLIQTG</sequence>
<gene>
    <name evidence="1" type="ORF">DDZ16_18115</name>
</gene>
<dbReference type="AlphaFoldDB" id="A0A2U2B4M1"/>
<dbReference type="Proteomes" id="UP000244956">
    <property type="component" value="Unassembled WGS sequence"/>
</dbReference>
<evidence type="ECO:0000313" key="2">
    <source>
        <dbReference type="Proteomes" id="UP000244956"/>
    </source>
</evidence>
<accession>A0A2U2B4M1</accession>
<protein>
    <submittedName>
        <fullName evidence="1">Uncharacterized protein</fullName>
    </submittedName>
</protein>
<name>A0A2U2B4M1_9BACT</name>
<proteinExistence type="predicted"/>
<reference evidence="1 2" key="1">
    <citation type="submission" date="2018-05" db="EMBL/GenBank/DDBJ databases">
        <title>Marinilabilia rubrum sp. nov., isolated from saltern sediment.</title>
        <authorList>
            <person name="Zhang R."/>
        </authorList>
    </citation>
    <scope>NUCLEOTIDE SEQUENCE [LARGE SCALE GENOMIC DNA]</scope>
    <source>
        <strain evidence="1 2">WTE16</strain>
    </source>
</reference>
<dbReference type="EMBL" id="QEWP01000021">
    <property type="protein sequence ID" value="PWD97987.1"/>
    <property type="molecule type" value="Genomic_DNA"/>
</dbReference>
<organism evidence="1 2">
    <name type="scientific">Marinilabilia rubra</name>
    <dbReference type="NCBI Taxonomy" id="2162893"/>
    <lineage>
        <taxon>Bacteria</taxon>
        <taxon>Pseudomonadati</taxon>
        <taxon>Bacteroidota</taxon>
        <taxon>Bacteroidia</taxon>
        <taxon>Marinilabiliales</taxon>
        <taxon>Marinilabiliaceae</taxon>
        <taxon>Marinilabilia</taxon>
    </lineage>
</organism>